<accession>A0A1Z8B7H6</accession>
<protein>
    <submittedName>
        <fullName evidence="4">Hydrolase</fullName>
    </submittedName>
</protein>
<evidence type="ECO:0000313" key="4">
    <source>
        <dbReference type="EMBL" id="OUS18552.1"/>
    </source>
</evidence>
<comment type="caution">
    <text evidence="4">The sequence shown here is derived from an EMBL/GenBank/DDBJ whole genome shotgun (WGS) entry which is preliminary data.</text>
</comment>
<dbReference type="Pfam" id="PF06452">
    <property type="entry name" value="CBM9_1"/>
    <property type="match status" value="1"/>
</dbReference>
<feature type="domain" description="DUF5916" evidence="3">
    <location>
        <begin position="237"/>
        <end position="812"/>
    </location>
</feature>
<gene>
    <name evidence="4" type="ORF">A9Q93_03810</name>
</gene>
<organism evidence="4 5">
    <name type="scientific">Nonlabens dokdonensis</name>
    <dbReference type="NCBI Taxonomy" id="328515"/>
    <lineage>
        <taxon>Bacteria</taxon>
        <taxon>Pseudomonadati</taxon>
        <taxon>Bacteroidota</taxon>
        <taxon>Flavobacteriia</taxon>
        <taxon>Flavobacteriales</taxon>
        <taxon>Flavobacteriaceae</taxon>
        <taxon>Nonlabens</taxon>
    </lineage>
</organism>
<evidence type="ECO:0000313" key="5">
    <source>
        <dbReference type="Proteomes" id="UP000196102"/>
    </source>
</evidence>
<dbReference type="GO" id="GO:0004553">
    <property type="term" value="F:hydrolase activity, hydrolyzing O-glycosyl compounds"/>
    <property type="evidence" value="ECO:0007669"/>
    <property type="project" value="InterPro"/>
</dbReference>
<dbReference type="RefSeq" id="WP_303686056.1">
    <property type="nucleotide sequence ID" value="NZ_CAJXYO010000021.1"/>
</dbReference>
<reference evidence="5" key="1">
    <citation type="journal article" date="2017" name="Proc. Natl. Acad. Sci. U.S.A.">
        <title>Simulation of Deepwater Horizon oil plume reveals substrate specialization within a complex community of hydrocarbon-degraders.</title>
        <authorList>
            <person name="Hu P."/>
            <person name="Dubinsky E.A."/>
            <person name="Probst A.J."/>
            <person name="Wang J."/>
            <person name="Sieber C.M.K."/>
            <person name="Tom L.M."/>
            <person name="Gardinali P."/>
            <person name="Banfield J.F."/>
            <person name="Atlas R.M."/>
            <person name="Andersen G.L."/>
        </authorList>
    </citation>
    <scope>NUCLEOTIDE SEQUENCE [LARGE SCALE GENOMIC DNA]</scope>
</reference>
<dbReference type="SUPFAM" id="SSF49344">
    <property type="entry name" value="CBD9-like"/>
    <property type="match status" value="1"/>
</dbReference>
<proteinExistence type="predicted"/>
<feature type="signal peptide" evidence="1">
    <location>
        <begin position="1"/>
        <end position="19"/>
    </location>
</feature>
<feature type="domain" description="Carbohydrate-binding" evidence="2">
    <location>
        <begin position="44"/>
        <end position="189"/>
    </location>
</feature>
<dbReference type="InterPro" id="IPR045670">
    <property type="entry name" value="DUF5916"/>
</dbReference>
<dbReference type="CDD" id="cd09618">
    <property type="entry name" value="CBM9_like_2"/>
    <property type="match status" value="1"/>
</dbReference>
<dbReference type="EMBL" id="MAAX01000064">
    <property type="protein sequence ID" value="OUS18552.1"/>
    <property type="molecule type" value="Genomic_DNA"/>
</dbReference>
<dbReference type="GO" id="GO:0030246">
    <property type="term" value="F:carbohydrate binding"/>
    <property type="evidence" value="ECO:0007669"/>
    <property type="project" value="InterPro"/>
</dbReference>
<dbReference type="Pfam" id="PF19313">
    <property type="entry name" value="DUF5916"/>
    <property type="match status" value="1"/>
</dbReference>
<dbReference type="InterPro" id="IPR010502">
    <property type="entry name" value="Carb-bd_dom_fam9"/>
</dbReference>
<sequence length="814" mass="94060">MKKLLVLLCVFLAFAKAESQEMQDSLKIERKVYKATRVTTAPKIDGEPFEDFWDPIPTGGDFVMIEPTNGKKERETHQTKFKIAYDDNALYVAAYLYDDEPESIARQFSQRDQVFTQADVFGFYINNYNNQINQTRFFATSANALGDAIVEGNRQDFSYNVVFRSETSINAAGWFVEMKIPYRTLRFPEVEVQDWSFQVFRRITSLNEDYSYNFIDITQGINTQYDAIMTGVSNIDPPLRLNMYPYATVISDNFDGNSTTQYNAGMDIKYGINDAFTLDASLIPDFGQVAFDQVRLNLGPFEQLFGENRAFFNEGTDLFNKGGLFFSRRIGQTPSGFSNVELFDDEDIIDNPSNAQLLNAVKITGRTSKRLGIGFLNAITDKTEATIENSVTGARRTQVTEALTNYNMFVLDQQFSKNSSIAISNASTIRNGSFTDANVTAIVLDHNDKNAANNYRGELRMSNRFTPTGTDTGYSSELQWRKTTGKWRPRLAHFYRDKNWNPNDLGRNFQTNTQTFAADLSYNQFTPVGIFNRFDVDLRVRHRRQIDPDLHTNTEYTLNPFFFTRERLAFGADLNFFSRNLNQFESRKEGQVVRYEPGYFTGGFISTDYRKKFALDYRMGRFKRFDDAEESYDFRFSPRYRFSDKFLLVYALSWSKNNDRISYVTTASNDEPIVSRRDTHTVENSVSGTYNFNNTQALSLSFRNFWSRASFSREFNELALDGTLLPSDYELTEDFDPDANFNVWNLDLSYRWRFAPGSEASVLYRNSIFNFDNQGEIGFEDSLDELFTQPVRHNISLRVTYFLDFNNAKRWFKA</sequence>
<dbReference type="AlphaFoldDB" id="A0A1Z8B7H6"/>
<dbReference type="GO" id="GO:0016052">
    <property type="term" value="P:carbohydrate catabolic process"/>
    <property type="evidence" value="ECO:0007669"/>
    <property type="project" value="InterPro"/>
</dbReference>
<keyword evidence="1" id="KW-0732">Signal</keyword>
<evidence type="ECO:0000259" key="2">
    <source>
        <dbReference type="Pfam" id="PF06452"/>
    </source>
</evidence>
<keyword evidence="4" id="KW-0378">Hydrolase</keyword>
<dbReference type="Proteomes" id="UP000196102">
    <property type="component" value="Unassembled WGS sequence"/>
</dbReference>
<feature type="chain" id="PRO_5012645151" evidence="1">
    <location>
        <begin position="20"/>
        <end position="814"/>
    </location>
</feature>
<dbReference type="Gene3D" id="2.60.40.1190">
    <property type="match status" value="1"/>
</dbReference>
<evidence type="ECO:0000259" key="3">
    <source>
        <dbReference type="Pfam" id="PF19313"/>
    </source>
</evidence>
<evidence type="ECO:0000256" key="1">
    <source>
        <dbReference type="SAM" id="SignalP"/>
    </source>
</evidence>
<name>A0A1Z8B7H6_9FLAO</name>